<dbReference type="KEGG" id="mgel:G5B37_13640"/>
<reference evidence="4 5" key="1">
    <citation type="submission" date="2020-02" db="EMBL/GenBank/DDBJ databases">
        <title>Complete genome sequence of Flavobacteriaceae bacterium.</title>
        <authorList>
            <person name="Kim S.-J."/>
            <person name="Kim Y.-S."/>
            <person name="Kim K.-H."/>
        </authorList>
    </citation>
    <scope>NUCLEOTIDE SEQUENCE [LARGE SCALE GENOMIC DNA]</scope>
    <source>
        <strain evidence="4 5">RR4-40</strain>
    </source>
</reference>
<dbReference type="InterPro" id="IPR010099">
    <property type="entry name" value="SDR39U1"/>
</dbReference>
<feature type="domain" description="DUF1731" evidence="3">
    <location>
        <begin position="253"/>
        <end position="289"/>
    </location>
</feature>
<dbReference type="PANTHER" id="PTHR11092">
    <property type="entry name" value="SUGAR NUCLEOTIDE EPIMERASE RELATED"/>
    <property type="match status" value="1"/>
</dbReference>
<dbReference type="RefSeq" id="WP_164680582.1">
    <property type="nucleotide sequence ID" value="NZ_CP049057.1"/>
</dbReference>
<accession>A0A6G6GQ27</accession>
<keyword evidence="5" id="KW-1185">Reference proteome</keyword>
<dbReference type="AlphaFoldDB" id="A0A6G6GQ27"/>
<name>A0A6G6GQ27_9FLAO</name>
<dbReference type="Proteomes" id="UP000505306">
    <property type="component" value="Chromosome"/>
</dbReference>
<feature type="domain" description="NAD-dependent epimerase/dehydratase" evidence="2">
    <location>
        <begin position="3"/>
        <end position="224"/>
    </location>
</feature>
<evidence type="ECO:0000259" key="3">
    <source>
        <dbReference type="Pfam" id="PF08338"/>
    </source>
</evidence>
<dbReference type="InterPro" id="IPR013549">
    <property type="entry name" value="DUF1731"/>
</dbReference>
<evidence type="ECO:0000313" key="5">
    <source>
        <dbReference type="Proteomes" id="UP000505306"/>
    </source>
</evidence>
<sequence>MKVLITGATGLIGNQLTQSLLEIGVKVNYLTTSKEKIVNREDYKGFYWNPSKNEIDTAAFNEVTAIIHLVGATIAKRWTKQYKQTILDSRVGTANLLFDTLQHIDHTITHFISASGISVYPSDKSKLYTEDDPDVANTFLGDVVVAWEKAADQFKSLGMRVAKVRTGVVFAEGEGAFEKIKKPIEKGFGAPLGSGEQWISWIHLEDIAGCYVHILKHGFQGVYNAVAPNPVTNKNLTFKIAAALDKNIWLPNVPSFVLKIVLGEMASLVLESQLVSSKKIVSAGYNFHFINPNYLVKKLI</sequence>
<proteinExistence type="inferred from homology"/>
<protein>
    <submittedName>
        <fullName evidence="4">TIGR01777 family protein</fullName>
    </submittedName>
</protein>
<dbReference type="SUPFAM" id="SSF51735">
    <property type="entry name" value="NAD(P)-binding Rossmann-fold domains"/>
    <property type="match status" value="1"/>
</dbReference>
<dbReference type="Pfam" id="PF08338">
    <property type="entry name" value="DUF1731"/>
    <property type="match status" value="1"/>
</dbReference>
<dbReference type="Pfam" id="PF01370">
    <property type="entry name" value="Epimerase"/>
    <property type="match status" value="1"/>
</dbReference>
<dbReference type="NCBIfam" id="TIGR01777">
    <property type="entry name" value="yfcH"/>
    <property type="match status" value="1"/>
</dbReference>
<gene>
    <name evidence="4" type="ORF">G5B37_13640</name>
</gene>
<organism evidence="4 5">
    <name type="scientific">Rasiella rasia</name>
    <dbReference type="NCBI Taxonomy" id="2744027"/>
    <lineage>
        <taxon>Bacteria</taxon>
        <taxon>Pseudomonadati</taxon>
        <taxon>Bacteroidota</taxon>
        <taxon>Flavobacteriia</taxon>
        <taxon>Flavobacteriales</taxon>
        <taxon>Flavobacteriaceae</taxon>
        <taxon>Rasiella</taxon>
    </lineage>
</organism>
<evidence type="ECO:0000256" key="1">
    <source>
        <dbReference type="ARBA" id="ARBA00009353"/>
    </source>
</evidence>
<dbReference type="InterPro" id="IPR001509">
    <property type="entry name" value="Epimerase_deHydtase"/>
</dbReference>
<dbReference type="InterPro" id="IPR036291">
    <property type="entry name" value="NAD(P)-bd_dom_sf"/>
</dbReference>
<evidence type="ECO:0000313" key="4">
    <source>
        <dbReference type="EMBL" id="QIE60570.1"/>
    </source>
</evidence>
<dbReference type="Gene3D" id="3.40.50.720">
    <property type="entry name" value="NAD(P)-binding Rossmann-like Domain"/>
    <property type="match status" value="1"/>
</dbReference>
<dbReference type="EMBL" id="CP049057">
    <property type="protein sequence ID" value="QIE60570.1"/>
    <property type="molecule type" value="Genomic_DNA"/>
</dbReference>
<evidence type="ECO:0000259" key="2">
    <source>
        <dbReference type="Pfam" id="PF01370"/>
    </source>
</evidence>
<dbReference type="PANTHER" id="PTHR11092:SF0">
    <property type="entry name" value="EPIMERASE FAMILY PROTEIN SDR39U1"/>
    <property type="match status" value="1"/>
</dbReference>
<comment type="similarity">
    <text evidence="1">Belongs to the NAD(P)-dependent epimerase/dehydratase family. SDR39U1 subfamily.</text>
</comment>